<accession>A0AA86RL53</accession>
<sequence>MNSDLKIVAANVKTVESLSNEVVVSASHDGTSLKLITATRSGSNTIDFKQNLIKDKNTSQLEWEIQCLNNAVLSTTNSGIKYTMQFGITMTANSIGRYYMQNNLIWFQKATIAYTTTAQTLIFDPPKAICTTAMNSTFPIYESIINYNGELKTTEVFRKSVFQQMYLPKDYQDTLNQTWFEGDAMIFDEYVLPYDETSAATDKLVDIFSSHANWNGKSNPNIQKNADNTFTWIFRKDFFIPFMMLNNGFAYDNNFYSNTVRSQGLKVMITLQNYNMANCFASSNVFDVKYTGIGAIDLIYVRKTSTVVQNGVDTSKDGSIAQNGIMCETRPMAANFTGMQLDNETSSKRGSIAHAGLGLYRRDFNDADSTFLHQRYTSLSAAQILAYVNNQNTLNNATLNLKGIAHILVDKDGTAVVSNALDHAAIGALFLPKSQDFVFFGTHNVIRGGDIVLYHQDINDLQSIRNEIIRSTNAGQQFSKGLAPSFNNVFDWITRYAFTYSSLEQFSMDEYSADVVGDGFNGTINSLRFKYSLVEYRSGSKATEAQTLQDLTDANLRPQNKDAKALNIEAITFYDSLLVYDLKNGQINAKEFRM</sequence>
<organism evidence="1">
    <name type="scientific">Hexamita inflata</name>
    <dbReference type="NCBI Taxonomy" id="28002"/>
    <lineage>
        <taxon>Eukaryota</taxon>
        <taxon>Metamonada</taxon>
        <taxon>Diplomonadida</taxon>
        <taxon>Hexamitidae</taxon>
        <taxon>Hexamitinae</taxon>
        <taxon>Hexamita</taxon>
    </lineage>
</organism>
<reference evidence="2 3" key="2">
    <citation type="submission" date="2024-07" db="EMBL/GenBank/DDBJ databases">
        <authorList>
            <person name="Akdeniz Z."/>
        </authorList>
    </citation>
    <scope>NUCLEOTIDE SEQUENCE [LARGE SCALE GENOMIC DNA]</scope>
</reference>
<reference evidence="1" key="1">
    <citation type="submission" date="2023-06" db="EMBL/GenBank/DDBJ databases">
        <authorList>
            <person name="Kurt Z."/>
        </authorList>
    </citation>
    <scope>NUCLEOTIDE SEQUENCE</scope>
</reference>
<dbReference type="EMBL" id="CATOUU010001128">
    <property type="protein sequence ID" value="CAI9973892.1"/>
    <property type="molecule type" value="Genomic_DNA"/>
</dbReference>
<comment type="caution">
    <text evidence="1">The sequence shown here is derived from an EMBL/GenBank/DDBJ whole genome shotgun (WGS) entry which is preliminary data.</text>
</comment>
<dbReference type="EMBL" id="CAXDID020000527">
    <property type="protein sequence ID" value="CAL6100134.1"/>
    <property type="molecule type" value="Genomic_DNA"/>
</dbReference>
<keyword evidence="3" id="KW-1185">Reference proteome</keyword>
<evidence type="ECO:0000313" key="1">
    <source>
        <dbReference type="EMBL" id="CAI9973892.1"/>
    </source>
</evidence>
<dbReference type="Proteomes" id="UP001642409">
    <property type="component" value="Unassembled WGS sequence"/>
</dbReference>
<proteinExistence type="predicted"/>
<dbReference type="AlphaFoldDB" id="A0AA86RL53"/>
<gene>
    <name evidence="1" type="ORF">HINF_LOCUS61537</name>
    <name evidence="2" type="ORF">HINF_LOCUS70411</name>
</gene>
<name>A0AA86RL53_9EUKA</name>
<evidence type="ECO:0000313" key="3">
    <source>
        <dbReference type="Proteomes" id="UP001642409"/>
    </source>
</evidence>
<protein>
    <submittedName>
        <fullName evidence="1">Uncharacterized protein</fullName>
    </submittedName>
</protein>
<evidence type="ECO:0000313" key="2">
    <source>
        <dbReference type="EMBL" id="CAL6100134.1"/>
    </source>
</evidence>